<keyword evidence="1" id="KW-0678">Repressor</keyword>
<comment type="caution">
    <text evidence="3">The sequence shown here is derived from an EMBL/GenBank/DDBJ whole genome shotgun (WGS) entry which is preliminary data.</text>
</comment>
<evidence type="ECO:0000256" key="2">
    <source>
        <dbReference type="ARBA" id="ARBA00023125"/>
    </source>
</evidence>
<dbReference type="PANTHER" id="PTHR43479">
    <property type="entry name" value="ACREF/ENVCD OPERON REPRESSOR-RELATED"/>
    <property type="match status" value="1"/>
</dbReference>
<dbReference type="EMBL" id="MUAI01000021">
    <property type="protein sequence ID" value="OOR04792.1"/>
    <property type="molecule type" value="Genomic_DNA"/>
</dbReference>
<proteinExistence type="predicted"/>
<dbReference type="Pfam" id="PF00440">
    <property type="entry name" value="TetR_N"/>
    <property type="match status" value="1"/>
</dbReference>
<evidence type="ECO:0000313" key="4">
    <source>
        <dbReference type="Proteomes" id="UP000190696"/>
    </source>
</evidence>
<dbReference type="Gene3D" id="1.10.357.10">
    <property type="entry name" value="Tetracycline Repressor, domain 2"/>
    <property type="match status" value="1"/>
</dbReference>
<dbReference type="InterPro" id="IPR050624">
    <property type="entry name" value="HTH-type_Tx_Regulator"/>
</dbReference>
<accession>A0A084IYG5</accession>
<dbReference type="RefSeq" id="WP_050000796.1">
    <property type="nucleotide sequence ID" value="NZ_CP035999.1"/>
</dbReference>
<evidence type="ECO:0000256" key="1">
    <source>
        <dbReference type="ARBA" id="ARBA00022491"/>
    </source>
</evidence>
<reference evidence="3 4" key="1">
    <citation type="submission" date="2017-01" db="EMBL/GenBank/DDBJ databases">
        <title>Bacillus cereus isolates.</title>
        <authorList>
            <person name="Beno S.M."/>
        </authorList>
    </citation>
    <scope>NUCLEOTIDE SEQUENCE [LARGE SCALE GENOMIC DNA]</scope>
    <source>
        <strain evidence="3 4">FSL W7-1108</strain>
    </source>
</reference>
<keyword evidence="2" id="KW-0238">DNA-binding</keyword>
<dbReference type="PANTHER" id="PTHR43479:SF22">
    <property type="entry name" value="TRANSCRIPTIONAL REGULATOR, TETR FAMILY"/>
    <property type="match status" value="1"/>
</dbReference>
<organism evidence="3 4">
    <name type="scientific">Bacillus mycoides</name>
    <dbReference type="NCBI Taxonomy" id="1405"/>
    <lineage>
        <taxon>Bacteria</taxon>
        <taxon>Bacillati</taxon>
        <taxon>Bacillota</taxon>
        <taxon>Bacilli</taxon>
        <taxon>Bacillales</taxon>
        <taxon>Bacillaceae</taxon>
        <taxon>Bacillus</taxon>
        <taxon>Bacillus cereus group</taxon>
    </lineage>
</organism>
<name>A0A084IYG5_BACMY</name>
<dbReference type="InterPro" id="IPR009057">
    <property type="entry name" value="Homeodomain-like_sf"/>
</dbReference>
<dbReference type="AlphaFoldDB" id="A0A084IYG5"/>
<gene>
    <name evidence="3" type="ORF">BW900_20620</name>
</gene>
<evidence type="ECO:0000313" key="3">
    <source>
        <dbReference type="EMBL" id="OOR04792.1"/>
    </source>
</evidence>
<dbReference type="InterPro" id="IPR023772">
    <property type="entry name" value="DNA-bd_HTH_TetR-type_CS"/>
</dbReference>
<dbReference type="PROSITE" id="PS01081">
    <property type="entry name" value="HTH_TETR_1"/>
    <property type="match status" value="1"/>
</dbReference>
<sequence>MKEKERLIIEMAMRLFATKGVNATSVQEIVTACGISKGAFYLYFKSKDELLLATLRYYYDKIQKKMLDIEKESLLPREKFEKQLYCQFTDVQKHKEFIIMHARENAIPFNKEVEEFMMRMKLESHAFYRNSLLSIYGEKVIPYLLDLVIMVEGICRGYLELIILNAPEIDLSYVSAFILKRIDNLVEGLLESSEEPVLHEERLGEFLCSSELIKEQVKEHFLSEIIVFKRTLTDQLENDELLVTLDVLEAEMRLQNPRIPVIRGMLANLAVYPSLNEFRLRLTAYYNIKNPCI</sequence>
<dbReference type="Proteomes" id="UP000190696">
    <property type="component" value="Unassembled WGS sequence"/>
</dbReference>
<dbReference type="SUPFAM" id="SSF46689">
    <property type="entry name" value="Homeodomain-like"/>
    <property type="match status" value="1"/>
</dbReference>
<dbReference type="GO" id="GO:0003677">
    <property type="term" value="F:DNA binding"/>
    <property type="evidence" value="ECO:0007669"/>
    <property type="project" value="UniProtKB-UniRule"/>
</dbReference>
<protein>
    <submittedName>
        <fullName evidence="3">TetR family transcriptional regulator</fullName>
    </submittedName>
</protein>
<dbReference type="PROSITE" id="PS50977">
    <property type="entry name" value="HTH_TETR_2"/>
    <property type="match status" value="1"/>
</dbReference>
<dbReference type="PRINTS" id="PR00455">
    <property type="entry name" value="HTHTETR"/>
</dbReference>
<dbReference type="InterPro" id="IPR001647">
    <property type="entry name" value="HTH_TetR"/>
</dbReference>